<evidence type="ECO:0000313" key="2">
    <source>
        <dbReference type="EMBL" id="MFC3678112.1"/>
    </source>
</evidence>
<gene>
    <name evidence="2" type="ORF">ACFOOQ_21350</name>
</gene>
<accession>A0ABV7VMJ6</accession>
<dbReference type="InterPro" id="IPR045465">
    <property type="entry name" value="Trans_reg_dom"/>
</dbReference>
<feature type="domain" description="Transcriptional regulator-like" evidence="1">
    <location>
        <begin position="13"/>
        <end position="72"/>
    </location>
</feature>
<proteinExistence type="predicted"/>
<dbReference type="Pfam" id="PF20109">
    <property type="entry name" value="Trans_reg_dom"/>
    <property type="match status" value="1"/>
</dbReference>
<sequence>MRGVDTMRPDTSDWRNDRCYDFFDTLPIEGLAWECLRRHIPYQKQYASLVDASAETLPLPREVQQHWGLRFRSKARSFRSGAAGDVVAISRPSHHLPDAPARLSALRPDRTRG</sequence>
<dbReference type="Proteomes" id="UP001595711">
    <property type="component" value="Unassembled WGS sequence"/>
</dbReference>
<evidence type="ECO:0000313" key="3">
    <source>
        <dbReference type="Proteomes" id="UP001595711"/>
    </source>
</evidence>
<evidence type="ECO:0000259" key="1">
    <source>
        <dbReference type="Pfam" id="PF20109"/>
    </source>
</evidence>
<organism evidence="2 3">
    <name type="scientific">Ferrovibrio xuzhouensis</name>
    <dbReference type="NCBI Taxonomy" id="1576914"/>
    <lineage>
        <taxon>Bacteria</taxon>
        <taxon>Pseudomonadati</taxon>
        <taxon>Pseudomonadota</taxon>
        <taxon>Alphaproteobacteria</taxon>
        <taxon>Rhodospirillales</taxon>
        <taxon>Rhodospirillaceae</taxon>
        <taxon>Ferrovibrio</taxon>
    </lineage>
</organism>
<comment type="caution">
    <text evidence="2">The sequence shown here is derived from an EMBL/GenBank/DDBJ whole genome shotgun (WGS) entry which is preliminary data.</text>
</comment>
<dbReference type="EMBL" id="JBHRYJ010000007">
    <property type="protein sequence ID" value="MFC3678112.1"/>
    <property type="molecule type" value="Genomic_DNA"/>
</dbReference>
<protein>
    <submittedName>
        <fullName evidence="2">Transcriptional regulator domain-containing protein</fullName>
    </submittedName>
</protein>
<reference evidence="3" key="1">
    <citation type="journal article" date="2019" name="Int. J. Syst. Evol. Microbiol.">
        <title>The Global Catalogue of Microorganisms (GCM) 10K type strain sequencing project: providing services to taxonomists for standard genome sequencing and annotation.</title>
        <authorList>
            <consortium name="The Broad Institute Genomics Platform"/>
            <consortium name="The Broad Institute Genome Sequencing Center for Infectious Disease"/>
            <person name="Wu L."/>
            <person name="Ma J."/>
        </authorList>
    </citation>
    <scope>NUCLEOTIDE SEQUENCE [LARGE SCALE GENOMIC DNA]</scope>
    <source>
        <strain evidence="3">KCTC 42182</strain>
    </source>
</reference>
<dbReference type="RefSeq" id="WP_379729732.1">
    <property type="nucleotide sequence ID" value="NZ_JBHRYJ010000007.1"/>
</dbReference>
<keyword evidence="3" id="KW-1185">Reference proteome</keyword>
<name>A0ABV7VMJ6_9PROT</name>